<dbReference type="GO" id="GO:0005737">
    <property type="term" value="C:cytoplasm"/>
    <property type="evidence" value="ECO:0007669"/>
    <property type="project" value="UniProtKB-SubCell"/>
</dbReference>
<dbReference type="OMA" id="ENFLHIS"/>
<feature type="region of interest" description="Disordered" evidence="11">
    <location>
        <begin position="28"/>
        <end position="65"/>
    </location>
</feature>
<proteinExistence type="inferred from homology"/>
<evidence type="ECO:0000256" key="10">
    <source>
        <dbReference type="ARBA" id="ARBA00045970"/>
    </source>
</evidence>
<name>A0A913WVG6_EXADI</name>
<dbReference type="OrthoDB" id="1906282at2759"/>
<evidence type="ECO:0000256" key="2">
    <source>
        <dbReference type="ARBA" id="ARBA00004496"/>
    </source>
</evidence>
<feature type="compositionally biased region" description="Polar residues" evidence="11">
    <location>
        <begin position="165"/>
        <end position="177"/>
    </location>
</feature>
<accession>A0A913WVG6</accession>
<feature type="region of interest" description="Disordered" evidence="11">
    <location>
        <begin position="205"/>
        <end position="233"/>
    </location>
</feature>
<keyword evidence="7" id="KW-0508">mRNA splicing</keyword>
<dbReference type="PANTHER" id="PTHR13445:SF3">
    <property type="entry name" value="U5 SMALL NUCLEAR RIBONUCLEOPROTEIN TSSC4"/>
    <property type="match status" value="1"/>
</dbReference>
<reference evidence="12" key="1">
    <citation type="submission" date="2022-11" db="UniProtKB">
        <authorList>
            <consortium name="EnsemblMetazoa"/>
        </authorList>
    </citation>
    <scope>IDENTIFICATION</scope>
</reference>
<dbReference type="Pfam" id="PF15264">
    <property type="entry name" value="TSSC4"/>
    <property type="match status" value="1"/>
</dbReference>
<dbReference type="EnsemblMetazoa" id="XM_021039040.2">
    <property type="protein sequence ID" value="XP_020894699.1"/>
    <property type="gene ID" value="LOC110233721"/>
</dbReference>
<evidence type="ECO:0000313" key="12">
    <source>
        <dbReference type="EnsemblMetazoa" id="XP_020894699.1"/>
    </source>
</evidence>
<keyword evidence="5" id="KW-0507">mRNA processing</keyword>
<keyword evidence="6" id="KW-0747">Spliceosome</keyword>
<dbReference type="GeneID" id="110233721"/>
<keyword evidence="13" id="KW-1185">Reference proteome</keyword>
<evidence type="ECO:0000256" key="6">
    <source>
        <dbReference type="ARBA" id="ARBA00022728"/>
    </source>
</evidence>
<evidence type="ECO:0000256" key="11">
    <source>
        <dbReference type="SAM" id="MobiDB-lite"/>
    </source>
</evidence>
<comment type="similarity">
    <text evidence="3">Belongs to the TSSC4 family.</text>
</comment>
<dbReference type="KEGG" id="epa:110233721"/>
<evidence type="ECO:0000256" key="7">
    <source>
        <dbReference type="ARBA" id="ARBA00023187"/>
    </source>
</evidence>
<dbReference type="InterPro" id="IPR029338">
    <property type="entry name" value="TSSC4"/>
</dbReference>
<keyword evidence="4" id="KW-0963">Cytoplasm</keyword>
<organism evidence="12 13">
    <name type="scientific">Exaiptasia diaphana</name>
    <name type="common">Tropical sea anemone</name>
    <name type="synonym">Aiptasia pulchella</name>
    <dbReference type="NCBI Taxonomy" id="2652724"/>
    <lineage>
        <taxon>Eukaryota</taxon>
        <taxon>Metazoa</taxon>
        <taxon>Cnidaria</taxon>
        <taxon>Anthozoa</taxon>
        <taxon>Hexacorallia</taxon>
        <taxon>Actiniaria</taxon>
        <taxon>Aiptasiidae</taxon>
        <taxon>Exaiptasia</taxon>
    </lineage>
</organism>
<feature type="compositionally biased region" description="Basic and acidic residues" evidence="11">
    <location>
        <begin position="32"/>
        <end position="41"/>
    </location>
</feature>
<comment type="subcellular location">
    <subcellularLocation>
        <location evidence="2">Cytoplasm</location>
    </subcellularLocation>
    <subcellularLocation>
        <location evidence="1">Nucleus</location>
    </subcellularLocation>
</comment>
<evidence type="ECO:0000256" key="4">
    <source>
        <dbReference type="ARBA" id="ARBA00022490"/>
    </source>
</evidence>
<evidence type="ECO:0000256" key="1">
    <source>
        <dbReference type="ARBA" id="ARBA00004123"/>
    </source>
</evidence>
<evidence type="ECO:0000256" key="9">
    <source>
        <dbReference type="ARBA" id="ARBA00035304"/>
    </source>
</evidence>
<protein>
    <recommendedName>
        <fullName evidence="9">U5 small nuclear ribonucleoprotein TSSC4</fullName>
    </recommendedName>
</protein>
<feature type="region of interest" description="Disordered" evidence="11">
    <location>
        <begin position="157"/>
        <end position="178"/>
    </location>
</feature>
<evidence type="ECO:0000256" key="5">
    <source>
        <dbReference type="ARBA" id="ARBA00022664"/>
    </source>
</evidence>
<sequence length="233" mass="26637">MAQEKKEFLHIDGDEGFQSRAKSIFESLDNLEPSKESEKSASPDVARGKRRRPNQVPDHVLHPEKWTKYSLEEDGSESLGRLSANEVNRHAALSFLNEMKNRRKNIEKEAYLSSDEKHHTFAKPCAKDKDATSTDKEHATCKQGVNVMPEYVVGKTKPQIKTKKNSFPPSNSTTSQHADVVVHISHVSLLDTDVDASEQNDIHYKEKVAFTKHKHRQNRNIRKQRPKDDNDDE</sequence>
<evidence type="ECO:0000313" key="13">
    <source>
        <dbReference type="Proteomes" id="UP000887567"/>
    </source>
</evidence>
<dbReference type="GO" id="GO:0005681">
    <property type="term" value="C:spliceosomal complex"/>
    <property type="evidence" value="ECO:0007669"/>
    <property type="project" value="UniProtKB-KW"/>
</dbReference>
<dbReference type="PANTHER" id="PTHR13445">
    <property type="entry name" value="TUMOR SUPPRESSING SUBTRANSFERABLE CANDIDATE 4 TSSC4"/>
    <property type="match status" value="1"/>
</dbReference>
<dbReference type="GO" id="GO:0008380">
    <property type="term" value="P:RNA splicing"/>
    <property type="evidence" value="ECO:0007669"/>
    <property type="project" value="UniProtKB-KW"/>
</dbReference>
<dbReference type="AlphaFoldDB" id="A0A913WVG6"/>
<evidence type="ECO:0000256" key="3">
    <source>
        <dbReference type="ARBA" id="ARBA00010362"/>
    </source>
</evidence>
<evidence type="ECO:0000256" key="8">
    <source>
        <dbReference type="ARBA" id="ARBA00023242"/>
    </source>
</evidence>
<dbReference type="RefSeq" id="XP_020894699.1">
    <property type="nucleotide sequence ID" value="XM_021039040.2"/>
</dbReference>
<comment type="function">
    <text evidence="10">Protein associated with the U5 snRNP, during its maturation and its post-splicing recycling and which is required for spliceosomal tri-snRNP complex assembly in the nucleus. Has a molecular sequestering activity and transiently hinders SNRNP200 binding sites for constitutive splicing factors that intervene later during the assembly of the spliceosome and splicing. Together with its molecular sequestering activity, may also function as a molecular adapter and placeholder, coordinating the assembly of the U5 snRNP and its association with the U4/U6 di-snRNP.</text>
</comment>
<feature type="compositionally biased region" description="Basic residues" evidence="11">
    <location>
        <begin position="210"/>
        <end position="225"/>
    </location>
</feature>
<dbReference type="Proteomes" id="UP000887567">
    <property type="component" value="Unplaced"/>
</dbReference>
<keyword evidence="8" id="KW-0539">Nucleus</keyword>
<dbReference type="GO" id="GO:0006397">
    <property type="term" value="P:mRNA processing"/>
    <property type="evidence" value="ECO:0007669"/>
    <property type="project" value="UniProtKB-KW"/>
</dbReference>